<reference evidence="4" key="1">
    <citation type="submission" date="2016-10" db="EMBL/GenBank/DDBJ databases">
        <authorList>
            <person name="Varghese N."/>
            <person name="Submissions S."/>
        </authorList>
    </citation>
    <scope>NUCLEOTIDE SEQUENCE [LARGE SCALE GENOMIC DNA]</scope>
    <source>
        <strain evidence="4">DSM 17044</strain>
    </source>
</reference>
<dbReference type="Pfam" id="PF13470">
    <property type="entry name" value="PIN_3"/>
    <property type="match status" value="1"/>
</dbReference>
<evidence type="ECO:0000259" key="2">
    <source>
        <dbReference type="Pfam" id="PF26343"/>
    </source>
</evidence>
<dbReference type="SUPFAM" id="SSF88723">
    <property type="entry name" value="PIN domain-like"/>
    <property type="match status" value="1"/>
</dbReference>
<dbReference type="Proteomes" id="UP000182719">
    <property type="component" value="Unassembled WGS sequence"/>
</dbReference>
<dbReference type="Pfam" id="PF26343">
    <property type="entry name" value="VapC50_C"/>
    <property type="match status" value="1"/>
</dbReference>
<feature type="domain" description="PIN" evidence="1">
    <location>
        <begin position="5"/>
        <end position="112"/>
    </location>
</feature>
<evidence type="ECO:0000313" key="4">
    <source>
        <dbReference type="Proteomes" id="UP000182719"/>
    </source>
</evidence>
<feature type="domain" description="VapC50 C-terminal" evidence="2">
    <location>
        <begin position="130"/>
        <end position="183"/>
    </location>
</feature>
<dbReference type="InterPro" id="IPR029060">
    <property type="entry name" value="PIN-like_dom_sf"/>
</dbReference>
<dbReference type="InterPro" id="IPR058652">
    <property type="entry name" value="VapC50_C"/>
</dbReference>
<organism evidence="3 4">
    <name type="scientific">Stigmatella aurantiaca</name>
    <dbReference type="NCBI Taxonomy" id="41"/>
    <lineage>
        <taxon>Bacteria</taxon>
        <taxon>Pseudomonadati</taxon>
        <taxon>Myxococcota</taxon>
        <taxon>Myxococcia</taxon>
        <taxon>Myxococcales</taxon>
        <taxon>Cystobacterineae</taxon>
        <taxon>Archangiaceae</taxon>
        <taxon>Stigmatella</taxon>
    </lineage>
</organism>
<sequence>MPLAVVYDACVLHPAPLRDFLVRLGRTQLYQAKWSRQILDECFRSILRQRRDLTAERLAKSRQLLEQAILDVEVTGHEELIDGITGMPDPDDRHVAAAAIYCGAQRIVTFNLKDFPRPVLERYGIEAQHPDDFVQGLIGLDAAQVTRVVREQTASLKNPPKTLAEVLERLSLNGLAVSAALLKKNLGVF</sequence>
<dbReference type="OrthoDB" id="211933at2"/>
<gene>
    <name evidence="3" type="ORF">SAMN05444354_103329</name>
</gene>
<evidence type="ECO:0000313" key="3">
    <source>
        <dbReference type="EMBL" id="SEL02013.1"/>
    </source>
</evidence>
<dbReference type="EMBL" id="FOAP01000003">
    <property type="protein sequence ID" value="SEL02013.1"/>
    <property type="molecule type" value="Genomic_DNA"/>
</dbReference>
<keyword evidence="4" id="KW-1185">Reference proteome</keyword>
<dbReference type="AlphaFoldDB" id="A0A1H7LSS0"/>
<dbReference type="RefSeq" id="WP_075005917.1">
    <property type="nucleotide sequence ID" value="NZ_FOAP01000003.1"/>
</dbReference>
<accession>A0A1H7LSS0</accession>
<evidence type="ECO:0000259" key="1">
    <source>
        <dbReference type="Pfam" id="PF13470"/>
    </source>
</evidence>
<name>A0A1H7LSS0_STIAU</name>
<protein>
    <submittedName>
        <fullName evidence="3">PIN domain-containing protein</fullName>
    </submittedName>
</protein>
<proteinExistence type="predicted"/>
<dbReference type="InterPro" id="IPR002716">
    <property type="entry name" value="PIN_dom"/>
</dbReference>